<evidence type="ECO:0000256" key="2">
    <source>
        <dbReference type="ARBA" id="ARBA00022692"/>
    </source>
</evidence>
<keyword evidence="3 7" id="KW-1133">Transmembrane helix</keyword>
<feature type="region of interest" description="Disordered" evidence="6">
    <location>
        <begin position="397"/>
        <end position="460"/>
    </location>
</feature>
<evidence type="ECO:0000256" key="4">
    <source>
        <dbReference type="ARBA" id="ARBA00023136"/>
    </source>
</evidence>
<comment type="caution">
    <text evidence="9">The sequence shown here is derived from an EMBL/GenBank/DDBJ whole genome shotgun (WGS) entry which is preliminary data.</text>
</comment>
<evidence type="ECO:0000256" key="5">
    <source>
        <dbReference type="SAM" id="Coils"/>
    </source>
</evidence>
<protein>
    <recommendedName>
        <fullName evidence="8">Ubiquitin-like domain-containing protein</fullName>
    </recommendedName>
</protein>
<dbReference type="SUPFAM" id="SSF54236">
    <property type="entry name" value="Ubiquitin-like"/>
    <property type="match status" value="1"/>
</dbReference>
<dbReference type="InterPro" id="IPR029071">
    <property type="entry name" value="Ubiquitin-like_domsf"/>
</dbReference>
<evidence type="ECO:0000259" key="8">
    <source>
        <dbReference type="PROSITE" id="PS50053"/>
    </source>
</evidence>
<comment type="subcellular location">
    <subcellularLocation>
        <location evidence="1">Membrane</location>
    </subcellularLocation>
</comment>
<evidence type="ECO:0000256" key="1">
    <source>
        <dbReference type="ARBA" id="ARBA00004370"/>
    </source>
</evidence>
<dbReference type="InterPro" id="IPR000626">
    <property type="entry name" value="Ubiquitin-like_dom"/>
</dbReference>
<dbReference type="EMBL" id="MU003820">
    <property type="protein sequence ID" value="KAF2718764.1"/>
    <property type="molecule type" value="Genomic_DNA"/>
</dbReference>
<feature type="transmembrane region" description="Helical" evidence="7">
    <location>
        <begin position="619"/>
        <end position="639"/>
    </location>
</feature>
<feature type="compositionally biased region" description="Basic and acidic residues" evidence="6">
    <location>
        <begin position="773"/>
        <end position="808"/>
    </location>
</feature>
<keyword evidence="10" id="KW-1185">Reference proteome</keyword>
<name>A0A9P4Q2V5_9PEZI</name>
<dbReference type="Gene3D" id="3.10.20.90">
    <property type="entry name" value="Phosphatidylinositol 3-kinase Catalytic Subunit, Chain A, domain 1"/>
    <property type="match status" value="1"/>
</dbReference>
<evidence type="ECO:0000313" key="10">
    <source>
        <dbReference type="Proteomes" id="UP000799441"/>
    </source>
</evidence>
<organism evidence="9 10">
    <name type="scientific">Polychaeton citri CBS 116435</name>
    <dbReference type="NCBI Taxonomy" id="1314669"/>
    <lineage>
        <taxon>Eukaryota</taxon>
        <taxon>Fungi</taxon>
        <taxon>Dikarya</taxon>
        <taxon>Ascomycota</taxon>
        <taxon>Pezizomycotina</taxon>
        <taxon>Dothideomycetes</taxon>
        <taxon>Dothideomycetidae</taxon>
        <taxon>Capnodiales</taxon>
        <taxon>Capnodiaceae</taxon>
        <taxon>Polychaeton</taxon>
    </lineage>
</organism>
<dbReference type="SMART" id="SM00213">
    <property type="entry name" value="UBQ"/>
    <property type="match status" value="1"/>
</dbReference>
<reference evidence="9" key="1">
    <citation type="journal article" date="2020" name="Stud. Mycol.">
        <title>101 Dothideomycetes genomes: a test case for predicting lifestyles and emergence of pathogens.</title>
        <authorList>
            <person name="Haridas S."/>
            <person name="Albert R."/>
            <person name="Binder M."/>
            <person name="Bloem J."/>
            <person name="Labutti K."/>
            <person name="Salamov A."/>
            <person name="Andreopoulos B."/>
            <person name="Baker S."/>
            <person name="Barry K."/>
            <person name="Bills G."/>
            <person name="Bluhm B."/>
            <person name="Cannon C."/>
            <person name="Castanera R."/>
            <person name="Culley D."/>
            <person name="Daum C."/>
            <person name="Ezra D."/>
            <person name="Gonzalez J."/>
            <person name="Henrissat B."/>
            <person name="Kuo A."/>
            <person name="Liang C."/>
            <person name="Lipzen A."/>
            <person name="Lutzoni F."/>
            <person name="Magnuson J."/>
            <person name="Mondo S."/>
            <person name="Nolan M."/>
            <person name="Ohm R."/>
            <person name="Pangilinan J."/>
            <person name="Park H.-J."/>
            <person name="Ramirez L."/>
            <person name="Alfaro M."/>
            <person name="Sun H."/>
            <person name="Tritt A."/>
            <person name="Yoshinaga Y."/>
            <person name="Zwiers L.-H."/>
            <person name="Turgeon B."/>
            <person name="Goodwin S."/>
            <person name="Spatafora J."/>
            <person name="Crous P."/>
            <person name="Grigoriev I."/>
        </authorList>
    </citation>
    <scope>NUCLEOTIDE SEQUENCE</scope>
    <source>
        <strain evidence="9">CBS 116435</strain>
    </source>
</reference>
<feature type="coiled-coil region" evidence="5">
    <location>
        <begin position="343"/>
        <end position="380"/>
    </location>
</feature>
<evidence type="ECO:0000313" key="9">
    <source>
        <dbReference type="EMBL" id="KAF2718764.1"/>
    </source>
</evidence>
<evidence type="ECO:0000256" key="3">
    <source>
        <dbReference type="ARBA" id="ARBA00022989"/>
    </source>
</evidence>
<dbReference type="GO" id="GO:0030968">
    <property type="term" value="P:endoplasmic reticulum unfolded protein response"/>
    <property type="evidence" value="ECO:0007669"/>
    <property type="project" value="TreeGrafter"/>
</dbReference>
<dbReference type="GO" id="GO:0016020">
    <property type="term" value="C:membrane"/>
    <property type="evidence" value="ECO:0007669"/>
    <property type="project" value="UniProtKB-SubCell"/>
</dbReference>
<feature type="region of interest" description="Disordered" evidence="6">
    <location>
        <begin position="772"/>
        <end position="861"/>
    </location>
</feature>
<dbReference type="PANTHER" id="PTHR12943:SF27">
    <property type="entry name" value="HOMOCYSTEINE-INDUCED ENDOPLASMIC RETICULUM PROTEIN, ISOFORM A"/>
    <property type="match status" value="1"/>
</dbReference>
<feature type="region of interest" description="Disordered" evidence="6">
    <location>
        <begin position="688"/>
        <end position="726"/>
    </location>
</feature>
<feature type="compositionally biased region" description="Polar residues" evidence="6">
    <location>
        <begin position="264"/>
        <end position="274"/>
    </location>
</feature>
<feature type="compositionally biased region" description="Polar residues" evidence="6">
    <location>
        <begin position="410"/>
        <end position="427"/>
    </location>
</feature>
<feature type="compositionally biased region" description="Polar residues" evidence="6">
    <location>
        <begin position="221"/>
        <end position="252"/>
    </location>
</feature>
<proteinExistence type="predicted"/>
<feature type="region of interest" description="Disordered" evidence="6">
    <location>
        <begin position="102"/>
        <end position="158"/>
    </location>
</feature>
<dbReference type="PANTHER" id="PTHR12943">
    <property type="entry name" value="HOMOCYSTEINE-RESPONSIVE ENDOPLASMIC RETICULUM-RESIDENT UNIQUITIN-LIKE DOMAIN HERPUD PROTEIN FAMILY MEMBER"/>
    <property type="match status" value="1"/>
</dbReference>
<sequence length="861" mass="93462">MPPTLEPPTSISLKVKVPMGYLDSSDEFVLGTQVPVNATLAAVRGRIQTTIPTHPAPSQQRLLYGGRALVDDEQTLADALNIKRDPTQTAYVIHLVVKGADVQQHQRGRSTVPANNEGNQSQSSAQAESSRQEQSARPAVPQPQGVPQPPVFPHGQAAPFNPVAAAMQHHNNLHNPFPNGIALPPHLGIPTPMQGQTFGQAVHHQQQQRAAAGRTGIFPGPQQQQAQTNDQGPGTAPATVNPQAEGNAQPNSAPFVPPPPHRPLSNQGFHVEGTTQNGQHFTIDHQSFAIPIHAAQHAGAGLPFNIPGMNMPGMINGMPLAADSNRLPFMGGRLPRREGPSALDQARENVAQMQRFLDQMRAENSDSEERQRQIREMQERTQRLEDYIDPMHLGRAAARNGPDAAANPATASDGSSVQQEPHQNTPLATDEASRSASVPPRVLSSASRFPHIRAGGPRMPPPPVFPRSLFNPLPQQYSTPGRDVTCYLLSNPAGPHAILFSPEHGRYVGSLPSGIAPPIAYQPSRTFPTYRFAHPGPVQTMAMPPGVVHDGQAQAGAAANMFNPQNAYGATPTPPAVAGGNQGRQANIPLGVPHQQQQQQQQAQPRAQAQAQPAEPNAILQPLLTHFWLLVRILIFAYFLLGTDMGWQRPVALLLIGAGFMLIRAGLFGDGGMVRRWWEGIVRIDDHGQNGQNQQAQRGAGDEAQAAVAGRDRAAQGGAADRMPTPEEVAERLVREQREQTRPQPGWWREQIRPAERVLALLVASLWPGVGEAHVRARREAERRRREEEEVQRRRAEEEEQRRQEESARATAESEAQGKQPVPDEEQHEQNDAIAGVSAHASGIEAQEGGEIRRRTSMSAE</sequence>
<feature type="transmembrane region" description="Helical" evidence="7">
    <location>
        <begin position="651"/>
        <end position="669"/>
    </location>
</feature>
<feature type="compositionally biased region" description="Low complexity" evidence="6">
    <location>
        <begin position="595"/>
        <end position="613"/>
    </location>
</feature>
<feature type="compositionally biased region" description="Pro residues" evidence="6">
    <location>
        <begin position="140"/>
        <end position="152"/>
    </location>
</feature>
<dbReference type="AlphaFoldDB" id="A0A9P4Q2V5"/>
<keyword evidence="2 7" id="KW-0812">Transmembrane</keyword>
<dbReference type="Proteomes" id="UP000799441">
    <property type="component" value="Unassembled WGS sequence"/>
</dbReference>
<feature type="compositionally biased region" description="Low complexity" evidence="6">
    <location>
        <begin position="199"/>
        <end position="214"/>
    </location>
</feature>
<feature type="compositionally biased region" description="Low complexity" evidence="6">
    <location>
        <begin position="397"/>
        <end position="409"/>
    </location>
</feature>
<keyword evidence="4 7" id="KW-0472">Membrane</keyword>
<feature type="region of interest" description="Disordered" evidence="6">
    <location>
        <begin position="564"/>
        <end position="613"/>
    </location>
</feature>
<dbReference type="OrthoDB" id="21589at2759"/>
<feature type="domain" description="Ubiquitin-like" evidence="8">
    <location>
        <begin position="11"/>
        <end position="78"/>
    </location>
</feature>
<accession>A0A9P4Q2V5</accession>
<evidence type="ECO:0000256" key="6">
    <source>
        <dbReference type="SAM" id="MobiDB-lite"/>
    </source>
</evidence>
<dbReference type="PROSITE" id="PS50053">
    <property type="entry name" value="UBIQUITIN_2"/>
    <property type="match status" value="1"/>
</dbReference>
<gene>
    <name evidence="9" type="ORF">K431DRAFT_287367</name>
</gene>
<evidence type="ECO:0000256" key="7">
    <source>
        <dbReference type="SAM" id="Phobius"/>
    </source>
</evidence>
<feature type="region of interest" description="Disordered" evidence="6">
    <location>
        <begin position="170"/>
        <end position="274"/>
    </location>
</feature>
<dbReference type="InterPro" id="IPR039751">
    <property type="entry name" value="HERPUD1/2"/>
</dbReference>
<feature type="compositionally biased region" description="Low complexity" evidence="6">
    <location>
        <begin position="120"/>
        <end position="139"/>
    </location>
</feature>
<keyword evidence="5" id="KW-0175">Coiled coil</keyword>
<feature type="compositionally biased region" description="Low complexity" evidence="6">
    <location>
        <begin position="689"/>
        <end position="722"/>
    </location>
</feature>